<protein>
    <submittedName>
        <fullName evidence="1">Uncharacterized protein</fullName>
    </submittedName>
</protein>
<dbReference type="EMBL" id="SZPU01000089">
    <property type="protein sequence ID" value="TKI59758.1"/>
    <property type="molecule type" value="Genomic_DNA"/>
</dbReference>
<organism evidence="1 2">
    <name type="scientific">Lysinibacillus mangiferihumi</name>
    <dbReference type="NCBI Taxonomy" id="1130819"/>
    <lineage>
        <taxon>Bacteria</taxon>
        <taxon>Bacillati</taxon>
        <taxon>Bacillota</taxon>
        <taxon>Bacilli</taxon>
        <taxon>Bacillales</taxon>
        <taxon>Bacillaceae</taxon>
        <taxon>Lysinibacillus</taxon>
    </lineage>
</organism>
<accession>A0A4U2YFP7</accession>
<evidence type="ECO:0000313" key="2">
    <source>
        <dbReference type="Proteomes" id="UP000308744"/>
    </source>
</evidence>
<proteinExistence type="predicted"/>
<dbReference type="AlphaFoldDB" id="A0A4U2YFP7"/>
<reference evidence="1 2" key="1">
    <citation type="submission" date="2019-04" db="EMBL/GenBank/DDBJ databases">
        <title>Lysinibacillus genome sequencing.</title>
        <authorList>
            <person name="Dunlap C."/>
        </authorList>
    </citation>
    <scope>NUCLEOTIDE SEQUENCE [LARGE SCALE GENOMIC DNA]</scope>
    <source>
        <strain evidence="1 2">CCTCC AB 2010389</strain>
    </source>
</reference>
<dbReference type="RefSeq" id="WP_107897691.1">
    <property type="nucleotide sequence ID" value="NZ_PYWM01000052.1"/>
</dbReference>
<dbReference type="Proteomes" id="UP000308744">
    <property type="component" value="Unassembled WGS sequence"/>
</dbReference>
<evidence type="ECO:0000313" key="1">
    <source>
        <dbReference type="EMBL" id="TKI59758.1"/>
    </source>
</evidence>
<comment type="caution">
    <text evidence="1">The sequence shown here is derived from an EMBL/GenBank/DDBJ whole genome shotgun (WGS) entry which is preliminary data.</text>
</comment>
<sequence length="162" mass="18526">MPIIKAKDAKTTQKEIDQLGEYVKKHDKGTGNVQTGGRNNLSVDEYFRQEAEASKMYDSIRASTSDVQAISKNTGISEIRIQRIKDHVFNNEHIKSSGNGRFDPDYEIAQAWTRLQQGTYNSKDIDLLNHELFESRFEGIFKTNYETAHDAAIRSGRPWEID</sequence>
<keyword evidence="2" id="KW-1185">Reference proteome</keyword>
<gene>
    <name evidence="1" type="ORF">FC756_20415</name>
</gene>
<name>A0A4U2YFP7_9BACI</name>